<comment type="caution">
    <text evidence="1">The sequence shown here is derived from an EMBL/GenBank/DDBJ whole genome shotgun (WGS) entry which is preliminary data.</text>
</comment>
<accession>A0A0V1MXA8</accession>
<organism evidence="1 2">
    <name type="scientific">Trichinella papuae</name>
    <dbReference type="NCBI Taxonomy" id="268474"/>
    <lineage>
        <taxon>Eukaryota</taxon>
        <taxon>Metazoa</taxon>
        <taxon>Ecdysozoa</taxon>
        <taxon>Nematoda</taxon>
        <taxon>Enoplea</taxon>
        <taxon>Dorylaimia</taxon>
        <taxon>Trichinellida</taxon>
        <taxon>Trichinellidae</taxon>
        <taxon>Trichinella</taxon>
    </lineage>
</organism>
<sequence>MKLLFYEKLNISKAYVTMRRGHLFHKYRLICNETLQNFSIYHCLSIVSKRRRKFERKLFTKNAKTAKAIAHEISNLHKISFQLKNELRNRHVANFRGHLFHKYRLICNETLQNFSIYHCLSIVSKRRRKFERKLFTKNAKTAKAIAHEISNLHKISFQLKNELKSSEKIRQFQRTWSHVA</sequence>
<name>A0A0V1MXA8_9BILA</name>
<dbReference type="EMBL" id="JYDO01000030">
    <property type="protein sequence ID" value="KRZ76220.1"/>
    <property type="molecule type" value="Genomic_DNA"/>
</dbReference>
<keyword evidence="2" id="KW-1185">Reference proteome</keyword>
<proteinExistence type="predicted"/>
<protein>
    <submittedName>
        <fullName evidence="1">Uncharacterized protein</fullName>
    </submittedName>
</protein>
<evidence type="ECO:0000313" key="2">
    <source>
        <dbReference type="Proteomes" id="UP000054843"/>
    </source>
</evidence>
<gene>
    <name evidence="1" type="ORF">T10_4013</name>
</gene>
<reference evidence="1 2" key="1">
    <citation type="submission" date="2015-01" db="EMBL/GenBank/DDBJ databases">
        <title>Evolution of Trichinella species and genotypes.</title>
        <authorList>
            <person name="Korhonen P.K."/>
            <person name="Edoardo P."/>
            <person name="Giuseppe L.R."/>
            <person name="Gasser R.B."/>
        </authorList>
    </citation>
    <scope>NUCLEOTIDE SEQUENCE [LARGE SCALE GENOMIC DNA]</scope>
    <source>
        <strain evidence="1">ISS1980</strain>
    </source>
</reference>
<dbReference type="Proteomes" id="UP000054843">
    <property type="component" value="Unassembled WGS sequence"/>
</dbReference>
<dbReference type="AlphaFoldDB" id="A0A0V1MXA8"/>
<evidence type="ECO:0000313" key="1">
    <source>
        <dbReference type="EMBL" id="KRZ76220.1"/>
    </source>
</evidence>